<dbReference type="AlphaFoldDB" id="W6U5X7"/>
<evidence type="ECO:0000313" key="10">
    <source>
        <dbReference type="Proteomes" id="UP000019149"/>
    </source>
</evidence>
<dbReference type="InterPro" id="IPR023174">
    <property type="entry name" value="PDEase_CS"/>
</dbReference>
<reference evidence="9 10" key="1">
    <citation type="journal article" date="2013" name="Nat. Genet.">
        <title>The genome of the hydatid tapeworm Echinococcus granulosus.</title>
        <authorList>
            <person name="Zheng H."/>
            <person name="Zhang W."/>
            <person name="Zhang L."/>
            <person name="Zhang Z."/>
            <person name="Li J."/>
            <person name="Lu G."/>
            <person name="Zhu Y."/>
            <person name="Wang Y."/>
            <person name="Huang Y."/>
            <person name="Liu J."/>
            <person name="Kang H."/>
            <person name="Chen J."/>
            <person name="Wang L."/>
            <person name="Chen A."/>
            <person name="Yu S."/>
            <person name="Gao Z."/>
            <person name="Jin L."/>
            <person name="Gu W."/>
            <person name="Wang Z."/>
            <person name="Zhao L."/>
            <person name="Shi B."/>
            <person name="Wen H."/>
            <person name="Lin R."/>
            <person name="Jones M.K."/>
            <person name="Brejova B."/>
            <person name="Vinar T."/>
            <person name="Zhao G."/>
            <person name="McManus D.P."/>
            <person name="Chen Z."/>
            <person name="Zhou Y."/>
            <person name="Wang S."/>
        </authorList>
    </citation>
    <scope>NUCLEOTIDE SEQUENCE [LARGE SCALE GENOMIC DNA]</scope>
</reference>
<dbReference type="PROSITE" id="PS51845">
    <property type="entry name" value="PDEASE_I_2"/>
    <property type="match status" value="1"/>
</dbReference>
<feature type="region of interest" description="Disordered" evidence="7">
    <location>
        <begin position="137"/>
        <end position="170"/>
    </location>
</feature>
<dbReference type="GO" id="GO:0046872">
    <property type="term" value="F:metal ion binding"/>
    <property type="evidence" value="ECO:0007669"/>
    <property type="project" value="UniProtKB-KW"/>
</dbReference>
<comment type="similarity">
    <text evidence="6">Belongs to the cyclic nucleotide phosphodiesterase family.</text>
</comment>
<proteinExistence type="inferred from homology"/>
<dbReference type="EMBL" id="APAU02000113">
    <property type="protein sequence ID" value="EUB56510.1"/>
    <property type="molecule type" value="Genomic_DNA"/>
</dbReference>
<feature type="binding site" evidence="5">
    <location>
        <position position="494"/>
    </location>
    <ligand>
        <name>Zn(2+)</name>
        <dbReference type="ChEBI" id="CHEBI:29105"/>
        <label>2</label>
    </ligand>
</feature>
<dbReference type="PRINTS" id="PR00387">
    <property type="entry name" value="PDIESTERASE1"/>
</dbReference>
<dbReference type="EC" id="3.1.4.-" evidence="6"/>
<name>W6U5X7_ECHGR</name>
<dbReference type="Pfam" id="PF00233">
    <property type="entry name" value="PDEase_I"/>
    <property type="match status" value="1"/>
</dbReference>
<evidence type="ECO:0000256" key="7">
    <source>
        <dbReference type="SAM" id="MobiDB-lite"/>
    </source>
</evidence>
<evidence type="ECO:0000259" key="8">
    <source>
        <dbReference type="PROSITE" id="PS51845"/>
    </source>
</evidence>
<feature type="compositionally biased region" description="Polar residues" evidence="7">
    <location>
        <begin position="839"/>
        <end position="851"/>
    </location>
</feature>
<accession>W6U5X7</accession>
<feature type="compositionally biased region" description="Pro residues" evidence="7">
    <location>
        <begin position="903"/>
        <end position="915"/>
    </location>
</feature>
<dbReference type="RefSeq" id="XP_024347706.1">
    <property type="nucleotide sequence ID" value="XM_024497881.1"/>
</dbReference>
<dbReference type="KEGG" id="egl:EGR_08632"/>
<dbReference type="CTD" id="36344347"/>
<dbReference type="PROSITE" id="PS00126">
    <property type="entry name" value="PDEASE_I_1"/>
    <property type="match status" value="1"/>
</dbReference>
<feature type="region of interest" description="Disordered" evidence="7">
    <location>
        <begin position="731"/>
        <end position="759"/>
    </location>
</feature>
<dbReference type="InterPro" id="IPR023088">
    <property type="entry name" value="PDEase"/>
</dbReference>
<dbReference type="PANTHER" id="PTHR11347">
    <property type="entry name" value="CYCLIC NUCLEOTIDE PHOSPHODIESTERASE"/>
    <property type="match status" value="1"/>
</dbReference>
<dbReference type="OMA" id="KMCDIST"/>
<feature type="binding site" evidence="4">
    <location>
        <begin position="453"/>
        <end position="457"/>
    </location>
    <ligand>
        <name>AMP</name>
        <dbReference type="ChEBI" id="CHEBI:456215"/>
    </ligand>
</feature>
<comment type="caution">
    <text evidence="9">The sequence shown here is derived from an EMBL/GenBank/DDBJ whole genome shotgun (WGS) entry which is preliminary data.</text>
</comment>
<evidence type="ECO:0000256" key="6">
    <source>
        <dbReference type="RuleBase" id="RU363067"/>
    </source>
</evidence>
<dbReference type="Proteomes" id="UP000019149">
    <property type="component" value="Unassembled WGS sequence"/>
</dbReference>
<evidence type="ECO:0000256" key="4">
    <source>
        <dbReference type="PIRSR" id="PIRSR623088-2"/>
    </source>
</evidence>
<gene>
    <name evidence="9" type="ORF">EGR_08632</name>
</gene>
<evidence type="ECO:0000256" key="5">
    <source>
        <dbReference type="PIRSR" id="PIRSR623088-3"/>
    </source>
</evidence>
<evidence type="ECO:0000256" key="1">
    <source>
        <dbReference type="ARBA" id="ARBA00022723"/>
    </source>
</evidence>
<dbReference type="InterPro" id="IPR002073">
    <property type="entry name" value="PDEase_catalytic_dom"/>
</dbReference>
<feature type="binding site" evidence="4">
    <location>
        <position position="494"/>
    </location>
    <ligand>
        <name>AMP</name>
        <dbReference type="ChEBI" id="CHEBI:456215"/>
    </ligand>
</feature>
<feature type="compositionally biased region" description="Basic and acidic residues" evidence="7">
    <location>
        <begin position="748"/>
        <end position="757"/>
    </location>
</feature>
<dbReference type="Gene3D" id="1.10.1300.10">
    <property type="entry name" value="3'5'-cyclic nucleotide phosphodiesterase, catalytic domain"/>
    <property type="match status" value="1"/>
</dbReference>
<dbReference type="GO" id="GO:0007165">
    <property type="term" value="P:signal transduction"/>
    <property type="evidence" value="ECO:0007669"/>
    <property type="project" value="InterPro"/>
</dbReference>
<feature type="binding site" evidence="5">
    <location>
        <position position="493"/>
    </location>
    <ligand>
        <name>Zn(2+)</name>
        <dbReference type="ChEBI" id="CHEBI:29105"/>
        <label>1</label>
    </ligand>
</feature>
<feature type="compositionally biased region" description="Low complexity" evidence="7">
    <location>
        <begin position="146"/>
        <end position="155"/>
    </location>
</feature>
<keyword evidence="1 5" id="KW-0479">Metal-binding</keyword>
<feature type="active site" description="Proton donor" evidence="3">
    <location>
        <position position="453"/>
    </location>
</feature>
<dbReference type="InterPro" id="IPR036971">
    <property type="entry name" value="PDEase_catalytic_dom_sf"/>
</dbReference>
<feature type="binding site" evidence="4">
    <location>
        <position position="686"/>
    </location>
    <ligand>
        <name>AMP</name>
        <dbReference type="ChEBI" id="CHEBI:456215"/>
    </ligand>
</feature>
<comment type="cofactor">
    <cofactor evidence="6">
        <name>a divalent metal cation</name>
        <dbReference type="ChEBI" id="CHEBI:60240"/>
    </cofactor>
    <text evidence="6">Binds 2 divalent metal cations per subunit. Site 1 may preferentially bind zinc ions, while site 2 has a preference for magnesium and/or manganese ions.</text>
</comment>
<feature type="region of interest" description="Disordered" evidence="7">
    <location>
        <begin position="820"/>
        <end position="853"/>
    </location>
</feature>
<sequence>MVWLMPSFKQNQLTRERNGMKDLGGWVASGTGSQSNQNKLVGKQKTNLSLEVNAYFSLLSALQMRNAAARVERERERERVRVEPEAINECGQHDGRPVMVDGNDVNSVTCACVCLWRRANQFEEALRRFSESLAVHQRQPNSPFASTTPPSSSSSQLTGPEIGSGRGCHSNDLPSYIPSLQPLLSNLANLRKELANTPGLFHPPRPDFWGGILSPRDDDITQLQVYQPPSGISWPHVSLHHHHYEYQYKQYRQGCQNDSSSAAAAATGGGGGAAAAAVASAPVSRRRLAACGTVTNATAAAAAAASFLVGVERALASCDVDSPGMHTAPPPHPSLGAIRQSREACWTVWNEYYHTRHQPLSAELRKQLRQPTFNNWPYTDAQLLRFVRYFFMGDEGTTSSVLSSQCSSTMAETEMEVPVDDRLRLVQRCDIPEETLDAWLCAVYAKYNCVSFHNFKHAFMVAQMMYTSIWCADLASLFCHLDLFTLLFAAICHDLDHPGLTNAYQNNAQSRLSICYNSLSPLENHHCAVAFELVRTPATNIFVNFTAKEIEIVRENTVRCILGTDMAKHTDILEVFTAKMLEHSIDAATVAIRDVSESASSAAINGTAPTTAQLVGIFDKDDESHALTMVVLLKMCDISTEIRPVDVARPWLMGLINELSAQRDLERKSNLPLSPVMDESNLVDCQINFLSYAMLPLARSLISIIPALESCFLIPTEHQLAYHHRLAAERATPSSSAAEDTVGAKAVTQDENRHIDDENSVEGVRLGVGSIELSHAKPAIGTEGDESNGSSSTSPPLSIPSAPFTVATPRSQQSLQLCISTSNPDREPPGHALHHNHSHTCCSSGVGSGDSQQHKRTSIVSSAGLIEAELTPPHRPLRRSLGELPWSAHALLLTHFEDAYHLAPPPLPPPPPPPRCSRSMAMGEKTEPKPSS</sequence>
<feature type="binding site" evidence="5">
    <location>
        <position position="637"/>
    </location>
    <ligand>
        <name>Zn(2+)</name>
        <dbReference type="ChEBI" id="CHEBI:29105"/>
        <label>1</label>
    </ligand>
</feature>
<feature type="region of interest" description="Disordered" evidence="7">
    <location>
        <begin position="903"/>
        <end position="932"/>
    </location>
</feature>
<feature type="binding site" evidence="5">
    <location>
        <position position="494"/>
    </location>
    <ligand>
        <name>Zn(2+)</name>
        <dbReference type="ChEBI" id="CHEBI:29105"/>
        <label>1</label>
    </ligand>
</feature>
<dbReference type="SUPFAM" id="SSF109604">
    <property type="entry name" value="HD-domain/PDEase-like"/>
    <property type="match status" value="1"/>
</dbReference>
<evidence type="ECO:0000313" key="9">
    <source>
        <dbReference type="EMBL" id="EUB56510.1"/>
    </source>
</evidence>
<keyword evidence="10" id="KW-1185">Reference proteome</keyword>
<feature type="binding site" evidence="5">
    <location>
        <position position="457"/>
    </location>
    <ligand>
        <name>Zn(2+)</name>
        <dbReference type="ChEBI" id="CHEBI:29105"/>
        <label>1</label>
    </ligand>
</feature>
<evidence type="ECO:0000256" key="3">
    <source>
        <dbReference type="PIRSR" id="PIRSR623088-1"/>
    </source>
</evidence>
<feature type="binding site" evidence="4">
    <location>
        <position position="637"/>
    </location>
    <ligand>
        <name>AMP</name>
        <dbReference type="ChEBI" id="CHEBI:456215"/>
    </ligand>
</feature>
<evidence type="ECO:0000256" key="2">
    <source>
        <dbReference type="ARBA" id="ARBA00022801"/>
    </source>
</evidence>
<dbReference type="OrthoDB" id="546632at2759"/>
<organism evidence="9 10">
    <name type="scientific">Echinococcus granulosus</name>
    <name type="common">Hydatid tapeworm</name>
    <dbReference type="NCBI Taxonomy" id="6210"/>
    <lineage>
        <taxon>Eukaryota</taxon>
        <taxon>Metazoa</taxon>
        <taxon>Spiralia</taxon>
        <taxon>Lophotrochozoa</taxon>
        <taxon>Platyhelminthes</taxon>
        <taxon>Cestoda</taxon>
        <taxon>Eucestoda</taxon>
        <taxon>Cyclophyllidea</taxon>
        <taxon>Taeniidae</taxon>
        <taxon>Echinococcus</taxon>
        <taxon>Echinococcus granulosus group</taxon>
    </lineage>
</organism>
<feature type="compositionally biased region" description="Low complexity" evidence="7">
    <location>
        <begin position="787"/>
        <end position="803"/>
    </location>
</feature>
<dbReference type="SMART" id="SM00471">
    <property type="entry name" value="HDc"/>
    <property type="match status" value="1"/>
</dbReference>
<feature type="region of interest" description="Disordered" evidence="7">
    <location>
        <begin position="778"/>
        <end position="804"/>
    </location>
</feature>
<protein>
    <recommendedName>
        <fullName evidence="6">Phosphodiesterase</fullName>
        <ecNumber evidence="6">3.1.4.-</ecNumber>
    </recommendedName>
</protein>
<feature type="domain" description="PDEase" evidence="8">
    <location>
        <begin position="360"/>
        <end position="730"/>
    </location>
</feature>
<dbReference type="GeneID" id="36344347"/>
<dbReference type="STRING" id="6210.W6U5X7"/>
<dbReference type="CDD" id="cd00077">
    <property type="entry name" value="HDc"/>
    <property type="match status" value="1"/>
</dbReference>
<keyword evidence="2 6" id="KW-0378">Hydrolase</keyword>
<dbReference type="GO" id="GO:0004114">
    <property type="term" value="F:3',5'-cyclic-nucleotide phosphodiesterase activity"/>
    <property type="evidence" value="ECO:0007669"/>
    <property type="project" value="InterPro"/>
</dbReference>
<dbReference type="InterPro" id="IPR003607">
    <property type="entry name" value="HD/PDEase_dom"/>
</dbReference>